<dbReference type="Pfam" id="PF24681">
    <property type="entry name" value="Kelch_KLHDC2_KLHL20_DRC7"/>
    <property type="match status" value="1"/>
</dbReference>
<dbReference type="PANTHER" id="PTHR24412:SF489">
    <property type="entry name" value="RING FINGER DOMAIN AND KELCH REPEAT-CONTAINING PROTEIN DDB_G0271372"/>
    <property type="match status" value="1"/>
</dbReference>
<proteinExistence type="predicted"/>
<sequence length="658" mass="73490">MNTISGSSENPLGITLVNVRYILAGSVILKEQDCTQECVQFIRDNLTLANCLSFFTFGVSSCQDLCQELLPFIWKNIEELGTRREFHTLSVHEIKCLLPSSAKDPIRGADAEEAKLLSELFMGIYKWSSVDPQCRMPHFAEISSQFPLSIVDDNVLRQVFMEDCCKLSPLRGEADDRELEPLTTPSIQLSLTDGASFSSGGKICKDSSVQKETVGIRRSNRKIKRLNYSEECVDDEIKEPARTDERSKGKICTKAKGRPRLRKLHETSSTPLSNSDESSYCGVSSSQSSSSAESKRNNCELQEIDGYLSQSLNSVETSLQTCGKLSVESWKAEVLETVSPKDIIPVVDLTVGGDGGTLTPPVPQVMYFVSKPPEGNHELMVMDLKAFKIRKVHDFPDGMDCIYLLYHHMYIFAMCTKISTRKEEQCQVLCCIDLTGKIRQFQVPIRHPRFNCDWILANHGIYVLGGFNKEFNLSARVQRVQTIRPDLQLNLDRKRLRKPRADHAVVLLRGDIYIVGGLVSGKNGPKLTASMEVFSCHKVMCMKKSRMPTKRRGLCVVVVNSFLYAIGGGLEDPGTDNELNTCEVYNPDTDKWTVAAPLIQARQNASAFVMDGNIVIVGGNQGPPTMEKYDIRSNKWTLMENCSLPPGGYYKSVAFANY</sequence>
<evidence type="ECO:0000256" key="3">
    <source>
        <dbReference type="SAM" id="MobiDB-lite"/>
    </source>
</evidence>
<evidence type="ECO:0000313" key="4">
    <source>
        <dbReference type="EMBL" id="CAG7683305.1"/>
    </source>
</evidence>
<protein>
    <submittedName>
        <fullName evidence="4">Uncharacterized protein</fullName>
    </submittedName>
</protein>
<keyword evidence="5" id="KW-1185">Reference proteome</keyword>
<gene>
    <name evidence="4" type="ORF">AFUS01_LOCUS2945</name>
</gene>
<reference evidence="4" key="1">
    <citation type="submission" date="2021-06" db="EMBL/GenBank/DDBJ databases">
        <authorList>
            <person name="Hodson N. C."/>
            <person name="Mongue J. A."/>
            <person name="Jaron S. K."/>
        </authorList>
    </citation>
    <scope>NUCLEOTIDE SEQUENCE</scope>
</reference>
<dbReference type="PANTHER" id="PTHR24412">
    <property type="entry name" value="KELCH PROTEIN"/>
    <property type="match status" value="1"/>
</dbReference>
<comment type="caution">
    <text evidence="4">The sequence shown here is derived from an EMBL/GenBank/DDBJ whole genome shotgun (WGS) entry which is preliminary data.</text>
</comment>
<evidence type="ECO:0000256" key="1">
    <source>
        <dbReference type="ARBA" id="ARBA00022441"/>
    </source>
</evidence>
<name>A0A8J2NI58_9HEXA</name>
<dbReference type="AlphaFoldDB" id="A0A8J2NI58"/>
<feature type="compositionally biased region" description="Polar residues" evidence="3">
    <location>
        <begin position="267"/>
        <end position="277"/>
    </location>
</feature>
<feature type="compositionally biased region" description="Low complexity" evidence="3">
    <location>
        <begin position="278"/>
        <end position="292"/>
    </location>
</feature>
<accession>A0A8J2NI58</accession>
<organism evidence="4 5">
    <name type="scientific">Allacma fusca</name>
    <dbReference type="NCBI Taxonomy" id="39272"/>
    <lineage>
        <taxon>Eukaryota</taxon>
        <taxon>Metazoa</taxon>
        <taxon>Ecdysozoa</taxon>
        <taxon>Arthropoda</taxon>
        <taxon>Hexapoda</taxon>
        <taxon>Collembola</taxon>
        <taxon>Symphypleona</taxon>
        <taxon>Sminthuridae</taxon>
        <taxon>Allacma</taxon>
    </lineage>
</organism>
<keyword evidence="1" id="KW-0880">Kelch repeat</keyword>
<dbReference type="OrthoDB" id="6350321at2759"/>
<feature type="region of interest" description="Disordered" evidence="3">
    <location>
        <begin position="259"/>
        <end position="294"/>
    </location>
</feature>
<dbReference type="InterPro" id="IPR006652">
    <property type="entry name" value="Kelch_1"/>
</dbReference>
<dbReference type="SMART" id="SM00612">
    <property type="entry name" value="Kelch"/>
    <property type="match status" value="3"/>
</dbReference>
<dbReference type="Proteomes" id="UP000708208">
    <property type="component" value="Unassembled WGS sequence"/>
</dbReference>
<dbReference type="CDD" id="cd14733">
    <property type="entry name" value="BACK"/>
    <property type="match status" value="1"/>
</dbReference>
<keyword evidence="2" id="KW-0677">Repeat</keyword>
<evidence type="ECO:0000256" key="2">
    <source>
        <dbReference type="ARBA" id="ARBA00022737"/>
    </source>
</evidence>
<dbReference type="EMBL" id="CAJVCH010017318">
    <property type="protein sequence ID" value="CAG7683305.1"/>
    <property type="molecule type" value="Genomic_DNA"/>
</dbReference>
<evidence type="ECO:0000313" key="5">
    <source>
        <dbReference type="Proteomes" id="UP000708208"/>
    </source>
</evidence>